<dbReference type="EMBL" id="KL198039">
    <property type="protein sequence ID" value="KDQ14094.1"/>
    <property type="molecule type" value="Genomic_DNA"/>
</dbReference>
<reference evidence="2" key="1">
    <citation type="journal article" date="2014" name="Proc. Natl. Acad. Sci. U.S.A.">
        <title>Extensive sampling of basidiomycete genomes demonstrates inadequacy of the white-rot/brown-rot paradigm for wood decay fungi.</title>
        <authorList>
            <person name="Riley R."/>
            <person name="Salamov A.A."/>
            <person name="Brown D.W."/>
            <person name="Nagy L.G."/>
            <person name="Floudas D."/>
            <person name="Held B.W."/>
            <person name="Levasseur A."/>
            <person name="Lombard V."/>
            <person name="Morin E."/>
            <person name="Otillar R."/>
            <person name="Lindquist E.A."/>
            <person name="Sun H."/>
            <person name="LaButti K.M."/>
            <person name="Schmutz J."/>
            <person name="Jabbour D."/>
            <person name="Luo H."/>
            <person name="Baker S.E."/>
            <person name="Pisabarro A.G."/>
            <person name="Walton J.D."/>
            <person name="Blanchette R.A."/>
            <person name="Henrissat B."/>
            <person name="Martin F."/>
            <person name="Cullen D."/>
            <person name="Hibbett D.S."/>
            <person name="Grigoriev I.V."/>
        </authorList>
    </citation>
    <scope>NUCLEOTIDE SEQUENCE [LARGE SCALE GENOMIC DNA]</scope>
    <source>
        <strain evidence="2">FD-172 SS1</strain>
    </source>
</reference>
<sequence>MSFLTVVALTIIALAAIVAATILLLARLRQPSVLGQLRLQIARTIKRLAQRLMPPGPDRPPLSRFYDCHLDCDRCFYLRNSYLGISPPVTSCACSNCLADAHPPTHSPPTAPPQQQAYVCPLDCDRCFYLRNPSLGVPPAITFPCACPSCLLASPPCASLPSLPPSALLSDPSNRTHPESHPPGIVRYIPTQKPEHPHPGISLPVQAAVQDASHAFPSSPLATPPAPPTL</sequence>
<evidence type="ECO:0000313" key="2">
    <source>
        <dbReference type="Proteomes" id="UP000027195"/>
    </source>
</evidence>
<dbReference type="HOGENOM" id="CLU_1204600_0_0_1"/>
<dbReference type="AlphaFoldDB" id="A0A067MEW2"/>
<dbReference type="InParanoid" id="A0A067MEW2"/>
<name>A0A067MEW2_BOTB1</name>
<keyword evidence="2" id="KW-1185">Reference proteome</keyword>
<proteinExistence type="predicted"/>
<organism evidence="1 2">
    <name type="scientific">Botryobasidium botryosum (strain FD-172 SS1)</name>
    <dbReference type="NCBI Taxonomy" id="930990"/>
    <lineage>
        <taxon>Eukaryota</taxon>
        <taxon>Fungi</taxon>
        <taxon>Dikarya</taxon>
        <taxon>Basidiomycota</taxon>
        <taxon>Agaricomycotina</taxon>
        <taxon>Agaricomycetes</taxon>
        <taxon>Cantharellales</taxon>
        <taxon>Botryobasidiaceae</taxon>
        <taxon>Botryobasidium</taxon>
    </lineage>
</organism>
<evidence type="ECO:0000313" key="1">
    <source>
        <dbReference type="EMBL" id="KDQ14094.1"/>
    </source>
</evidence>
<gene>
    <name evidence="1" type="ORF">BOTBODRAFT_174904</name>
</gene>
<accession>A0A067MEW2</accession>
<protein>
    <submittedName>
        <fullName evidence="1">Uncharacterized protein</fullName>
    </submittedName>
</protein>
<dbReference type="Proteomes" id="UP000027195">
    <property type="component" value="Unassembled WGS sequence"/>
</dbReference>